<dbReference type="eggNOG" id="KOG1290">
    <property type="taxonomic scope" value="Eukaryota"/>
</dbReference>
<dbReference type="InterPro" id="IPR017441">
    <property type="entry name" value="Protein_kinase_ATP_BS"/>
</dbReference>
<name>K3W2F9_FUSPC</name>
<dbReference type="InterPro" id="IPR051334">
    <property type="entry name" value="SRPK"/>
</dbReference>
<dbReference type="GO" id="GO:0000245">
    <property type="term" value="P:spliceosomal complex assembly"/>
    <property type="evidence" value="ECO:0007669"/>
    <property type="project" value="TreeGrafter"/>
</dbReference>
<evidence type="ECO:0000259" key="10">
    <source>
        <dbReference type="PROSITE" id="PS50011"/>
    </source>
</evidence>
<reference evidence="11 12" key="1">
    <citation type="journal article" date="2012" name="PLoS Pathog.">
        <title>Comparative pathogenomics reveals horizontally acquired novel virulence genes in fungi infecting cereal hosts.</title>
        <authorList>
            <person name="Gardiner D.M."/>
            <person name="McDonald M.C."/>
            <person name="Covarelli L."/>
            <person name="Solomon P.S."/>
            <person name="Rusu A.G."/>
            <person name="Marshall M."/>
            <person name="Kazan K."/>
            <person name="Chakraborty S."/>
            <person name="McDonald B.A."/>
            <person name="Manners J.M."/>
        </authorList>
    </citation>
    <scope>NUCLEOTIDE SEQUENCE [LARGE SCALE GENOMIC DNA]</scope>
    <source>
        <strain evidence="11 12">CS3096</strain>
    </source>
</reference>
<comment type="catalytic activity">
    <reaction evidence="8">
        <text>L-seryl-[protein] + ATP = O-phospho-L-seryl-[protein] + ADP + H(+)</text>
        <dbReference type="Rhea" id="RHEA:17989"/>
        <dbReference type="Rhea" id="RHEA-COMP:9863"/>
        <dbReference type="Rhea" id="RHEA-COMP:11604"/>
        <dbReference type="ChEBI" id="CHEBI:15378"/>
        <dbReference type="ChEBI" id="CHEBI:29999"/>
        <dbReference type="ChEBI" id="CHEBI:30616"/>
        <dbReference type="ChEBI" id="CHEBI:83421"/>
        <dbReference type="ChEBI" id="CHEBI:456216"/>
        <dbReference type="EC" id="2.7.11.1"/>
    </reaction>
</comment>
<dbReference type="GO" id="GO:0005524">
    <property type="term" value="F:ATP binding"/>
    <property type="evidence" value="ECO:0007669"/>
    <property type="project" value="UniProtKB-UniRule"/>
</dbReference>
<evidence type="ECO:0000313" key="12">
    <source>
        <dbReference type="Proteomes" id="UP000007978"/>
    </source>
</evidence>
<evidence type="ECO:0000256" key="9">
    <source>
        <dbReference type="PROSITE-ProRule" id="PRU10141"/>
    </source>
</evidence>
<dbReference type="PANTHER" id="PTHR47634">
    <property type="entry name" value="PROTEIN KINASE DOMAIN-CONTAINING PROTEIN-RELATED"/>
    <property type="match status" value="1"/>
</dbReference>
<protein>
    <recommendedName>
        <fullName evidence="1">non-specific serine/threonine protein kinase</fullName>
        <ecNumber evidence="1">2.7.11.1</ecNumber>
    </recommendedName>
</protein>
<keyword evidence="4 9" id="KW-0547">Nucleotide-binding</keyword>
<dbReference type="RefSeq" id="XP_009253472.1">
    <property type="nucleotide sequence ID" value="XM_009255197.1"/>
</dbReference>
<sequence>MPRLNYSKAAVARQPRDFPSTGFERIDPSQLVEEERLPYYRHQDYYPMRIGQVIQGNYQVVAKLGYGTTSTVWLSRDLRDDTFWVLKVHINTLKHNQELLVSKHLSDLDFDHAGKKHVRQFQQTFKLNGPHGEHGVFIMRPLGMSLRTLQELQKDKVFQQDLVIGALHQTLLGLDYLHDANVIHTDIHSDNLLIALTNDSILSKVEDNELHRPSARKCVGDTVIHVSQYILGGAGDLTICDLGQARIGDVHRGNAMPVPYRAPEVILDMTWKDAVDIWSVGLLAWDLLHQEGLFRIYDQSQELNDAHHLAAMTALLGPPPDIFLRRSDETSKYWDAKGK</sequence>
<dbReference type="KEGG" id="fpu:FPSE_02078"/>
<dbReference type="PROSITE" id="PS50011">
    <property type="entry name" value="PROTEIN_KINASE_DOM"/>
    <property type="match status" value="1"/>
</dbReference>
<dbReference type="Gene3D" id="1.10.510.10">
    <property type="entry name" value="Transferase(Phosphotransferase) domain 1"/>
    <property type="match status" value="1"/>
</dbReference>
<dbReference type="PROSITE" id="PS00107">
    <property type="entry name" value="PROTEIN_KINASE_ATP"/>
    <property type="match status" value="1"/>
</dbReference>
<keyword evidence="3" id="KW-0808">Transferase</keyword>
<dbReference type="InterPro" id="IPR000719">
    <property type="entry name" value="Prot_kinase_dom"/>
</dbReference>
<gene>
    <name evidence="11" type="ORF">FPSE_02078</name>
</gene>
<dbReference type="Pfam" id="PF00069">
    <property type="entry name" value="Pkinase"/>
    <property type="match status" value="1"/>
</dbReference>
<comment type="catalytic activity">
    <reaction evidence="7">
        <text>L-threonyl-[protein] + ATP = O-phospho-L-threonyl-[protein] + ADP + H(+)</text>
        <dbReference type="Rhea" id="RHEA:46608"/>
        <dbReference type="Rhea" id="RHEA-COMP:11060"/>
        <dbReference type="Rhea" id="RHEA-COMP:11605"/>
        <dbReference type="ChEBI" id="CHEBI:15378"/>
        <dbReference type="ChEBI" id="CHEBI:30013"/>
        <dbReference type="ChEBI" id="CHEBI:30616"/>
        <dbReference type="ChEBI" id="CHEBI:61977"/>
        <dbReference type="ChEBI" id="CHEBI:456216"/>
        <dbReference type="EC" id="2.7.11.1"/>
    </reaction>
</comment>
<accession>K3W2F9</accession>
<evidence type="ECO:0000256" key="7">
    <source>
        <dbReference type="ARBA" id="ARBA00047899"/>
    </source>
</evidence>
<dbReference type="InterPro" id="IPR011009">
    <property type="entry name" value="Kinase-like_dom_sf"/>
</dbReference>
<feature type="domain" description="Protein kinase" evidence="10">
    <location>
        <begin position="58"/>
        <end position="339"/>
    </location>
</feature>
<evidence type="ECO:0000256" key="5">
    <source>
        <dbReference type="ARBA" id="ARBA00022777"/>
    </source>
</evidence>
<dbReference type="Proteomes" id="UP000007978">
    <property type="component" value="Chromosome 2"/>
</dbReference>
<dbReference type="AlphaFoldDB" id="K3W2F9"/>
<evidence type="ECO:0000256" key="6">
    <source>
        <dbReference type="ARBA" id="ARBA00022840"/>
    </source>
</evidence>
<keyword evidence="12" id="KW-1185">Reference proteome</keyword>
<dbReference type="OrthoDB" id="5979581at2759"/>
<evidence type="ECO:0000256" key="8">
    <source>
        <dbReference type="ARBA" id="ARBA00048679"/>
    </source>
</evidence>
<feature type="binding site" evidence="9">
    <location>
        <position position="87"/>
    </location>
    <ligand>
        <name>ATP</name>
        <dbReference type="ChEBI" id="CHEBI:30616"/>
    </ligand>
</feature>
<evidence type="ECO:0000256" key="2">
    <source>
        <dbReference type="ARBA" id="ARBA00022527"/>
    </source>
</evidence>
<proteinExistence type="predicted"/>
<dbReference type="GO" id="GO:0050684">
    <property type="term" value="P:regulation of mRNA processing"/>
    <property type="evidence" value="ECO:0007669"/>
    <property type="project" value="TreeGrafter"/>
</dbReference>
<dbReference type="EMBL" id="AFNW01000056">
    <property type="protein sequence ID" value="EKJ77580.1"/>
    <property type="molecule type" value="Genomic_DNA"/>
</dbReference>
<keyword evidence="2" id="KW-0723">Serine/threonine-protein kinase</keyword>
<dbReference type="HOGENOM" id="CLU_000288_81_1_1"/>
<organism evidence="11 12">
    <name type="scientific">Fusarium pseudograminearum (strain CS3096)</name>
    <name type="common">Wheat and barley crown-rot fungus</name>
    <dbReference type="NCBI Taxonomy" id="1028729"/>
    <lineage>
        <taxon>Eukaryota</taxon>
        <taxon>Fungi</taxon>
        <taxon>Dikarya</taxon>
        <taxon>Ascomycota</taxon>
        <taxon>Pezizomycotina</taxon>
        <taxon>Sordariomycetes</taxon>
        <taxon>Hypocreomycetidae</taxon>
        <taxon>Hypocreales</taxon>
        <taxon>Nectriaceae</taxon>
        <taxon>Fusarium</taxon>
    </lineage>
</organism>
<evidence type="ECO:0000313" key="11">
    <source>
        <dbReference type="EMBL" id="EKJ77580.1"/>
    </source>
</evidence>
<dbReference type="GeneID" id="20360697"/>
<dbReference type="PANTHER" id="PTHR47634:SF9">
    <property type="entry name" value="PROTEIN KINASE DOMAIN-CONTAINING PROTEIN-RELATED"/>
    <property type="match status" value="1"/>
</dbReference>
<dbReference type="GO" id="GO:0005634">
    <property type="term" value="C:nucleus"/>
    <property type="evidence" value="ECO:0007669"/>
    <property type="project" value="TreeGrafter"/>
</dbReference>
<dbReference type="EC" id="2.7.11.1" evidence="1"/>
<dbReference type="GO" id="GO:0004674">
    <property type="term" value="F:protein serine/threonine kinase activity"/>
    <property type="evidence" value="ECO:0007669"/>
    <property type="project" value="UniProtKB-KW"/>
</dbReference>
<dbReference type="SMART" id="SM00220">
    <property type="entry name" value="S_TKc"/>
    <property type="match status" value="1"/>
</dbReference>
<evidence type="ECO:0000256" key="3">
    <source>
        <dbReference type="ARBA" id="ARBA00022679"/>
    </source>
</evidence>
<dbReference type="Gene3D" id="3.30.200.20">
    <property type="entry name" value="Phosphorylase Kinase, domain 1"/>
    <property type="match status" value="1"/>
</dbReference>
<keyword evidence="6 9" id="KW-0067">ATP-binding</keyword>
<evidence type="ECO:0000256" key="4">
    <source>
        <dbReference type="ARBA" id="ARBA00022741"/>
    </source>
</evidence>
<dbReference type="SUPFAM" id="SSF56112">
    <property type="entry name" value="Protein kinase-like (PK-like)"/>
    <property type="match status" value="1"/>
</dbReference>
<comment type="caution">
    <text evidence="11">The sequence shown here is derived from an EMBL/GenBank/DDBJ whole genome shotgun (WGS) entry which is preliminary data.</text>
</comment>
<evidence type="ECO:0000256" key="1">
    <source>
        <dbReference type="ARBA" id="ARBA00012513"/>
    </source>
</evidence>
<keyword evidence="5" id="KW-0418">Kinase</keyword>
<dbReference type="GO" id="GO:0005737">
    <property type="term" value="C:cytoplasm"/>
    <property type="evidence" value="ECO:0007669"/>
    <property type="project" value="TreeGrafter"/>
</dbReference>